<keyword evidence="8" id="KW-1185">Reference proteome</keyword>
<sequence length="557" mass="63989">MGRLLKKGKSGTAKKYCSRSKAISKLQLTLNDFRRLCILKGIYPREPNNRRKAGDRSNRPSIFYYTKDIQFLAHDPLINKFREHKTFTRKLAQVTNRRDKTSVESLKRRKPEYNLDHLVKERYPTFMDALRDIDDALSLLFLIAALPKKGLFLNASRLAGIQTLCAEFQQYIIHTRSLRKVFLSIKGIYYQAEVQGVPITWLVPYEFRQSTPKTVDLRVMATFAEFYETLIGFINFQLYRDANLAYPPKINAQNSSNVDAEAEGQDESEAANADTAQADIREFVQAAKQQAAEEGDATTPSDALLDLQAMEHLAEAHSSLQNLFQGAVFYLSRETPRGVLYFLIRAFGGQVGWDPLAATGSPFAEADSRITYQICDRPMLQHTVVGRTYLQPQWVFDSINFQKRMPVQLYAPGKELPPHLSPFVEYREGDYVPEEAKTLAQDLEEDAAERAEEVEEVKVKVVVEKKEAEVKEVEVVKKTKKQAARETMAHKKRAAQEQEEADQQAMLKSVMSKRQRYQFESRERNKKREREATETLQTRKEKIVRQQKKQGKAKGRN</sequence>
<evidence type="ECO:0000313" key="7">
    <source>
        <dbReference type="EMBL" id="RKP34675.1"/>
    </source>
</evidence>
<dbReference type="AlphaFoldDB" id="A0A4P9ZND1"/>
<dbReference type="FunFam" id="3.40.50.10190:FF:000002">
    <property type="entry name" value="Pescadillo homolog"/>
    <property type="match status" value="1"/>
</dbReference>
<evidence type="ECO:0000256" key="5">
    <source>
        <dbReference type="SAM" id="MobiDB-lite"/>
    </source>
</evidence>
<organism evidence="7 8">
    <name type="scientific">Dimargaris cristalligena</name>
    <dbReference type="NCBI Taxonomy" id="215637"/>
    <lineage>
        <taxon>Eukaryota</taxon>
        <taxon>Fungi</taxon>
        <taxon>Fungi incertae sedis</taxon>
        <taxon>Zoopagomycota</taxon>
        <taxon>Kickxellomycotina</taxon>
        <taxon>Dimargaritomycetes</taxon>
        <taxon>Dimargaritales</taxon>
        <taxon>Dimargaritaceae</taxon>
        <taxon>Dimargaris</taxon>
    </lineage>
</organism>
<dbReference type="GO" id="GO:0070545">
    <property type="term" value="C:PeBoW complex"/>
    <property type="evidence" value="ECO:0007669"/>
    <property type="project" value="TreeGrafter"/>
</dbReference>
<feature type="compositionally biased region" description="Basic and acidic residues" evidence="5">
    <location>
        <begin position="478"/>
        <end position="489"/>
    </location>
</feature>
<comment type="function">
    <text evidence="4">Component of the NOP7 complex, which is required for maturation of the 25S and 5.8S ribosomal RNAs and formation of the 60S ribosome.</text>
</comment>
<dbReference type="GO" id="GO:0003723">
    <property type="term" value="F:RNA binding"/>
    <property type="evidence" value="ECO:0007669"/>
    <property type="project" value="TreeGrafter"/>
</dbReference>
<dbReference type="GO" id="GO:0043021">
    <property type="term" value="F:ribonucleoprotein complex binding"/>
    <property type="evidence" value="ECO:0007669"/>
    <property type="project" value="UniProtKB-UniRule"/>
</dbReference>
<dbReference type="PANTHER" id="PTHR12221:SF6">
    <property type="entry name" value="PESCADILLO HOMOLOG"/>
    <property type="match status" value="1"/>
</dbReference>
<reference evidence="8" key="1">
    <citation type="journal article" date="2018" name="Nat. Microbiol.">
        <title>Leveraging single-cell genomics to expand the fungal tree of life.</title>
        <authorList>
            <person name="Ahrendt S.R."/>
            <person name="Quandt C.A."/>
            <person name="Ciobanu D."/>
            <person name="Clum A."/>
            <person name="Salamov A."/>
            <person name="Andreopoulos B."/>
            <person name="Cheng J.F."/>
            <person name="Woyke T."/>
            <person name="Pelin A."/>
            <person name="Henrissat B."/>
            <person name="Reynolds N.K."/>
            <person name="Benny G.L."/>
            <person name="Smith M.E."/>
            <person name="James T.Y."/>
            <person name="Grigoriev I.V."/>
        </authorList>
    </citation>
    <scope>NUCLEOTIDE SEQUENCE [LARGE SCALE GENOMIC DNA]</scope>
    <source>
        <strain evidence="8">RSA 468</strain>
    </source>
</reference>
<comment type="subunit">
    <text evidence="4">Component of the NOP7 complex, composed of ERB1, NOP7 and YTM1. Within the NOP7 complex ERB1 appears to interact directly with NOP7 and YTM1. The NOP7 complex also associates with the 66S pre-ribosome.</text>
</comment>
<dbReference type="STRING" id="215637.A0A4P9ZND1"/>
<dbReference type="GO" id="GO:0030687">
    <property type="term" value="C:preribosome, large subunit precursor"/>
    <property type="evidence" value="ECO:0007669"/>
    <property type="project" value="UniProtKB-UniRule"/>
</dbReference>
<dbReference type="CDD" id="cd17709">
    <property type="entry name" value="BRCT_pescadillo_like"/>
    <property type="match status" value="1"/>
</dbReference>
<protein>
    <recommendedName>
        <fullName evidence="4">Pescadillo homolog</fullName>
    </recommendedName>
    <alternativeName>
        <fullName evidence="4">Nucleolar protein 7 homolog</fullName>
    </alternativeName>
</protein>
<dbReference type="GO" id="GO:0005654">
    <property type="term" value="C:nucleoplasm"/>
    <property type="evidence" value="ECO:0007669"/>
    <property type="project" value="UniProtKB-SubCell"/>
</dbReference>
<evidence type="ECO:0000256" key="1">
    <source>
        <dbReference type="ARBA" id="ARBA00022517"/>
    </source>
</evidence>
<feature type="region of interest" description="Disordered" evidence="5">
    <location>
        <begin position="478"/>
        <end position="557"/>
    </location>
</feature>
<dbReference type="HAMAP" id="MF_03028">
    <property type="entry name" value="Pescadillo"/>
    <property type="match status" value="1"/>
</dbReference>
<comment type="subcellular location">
    <subcellularLocation>
        <location evidence="4">Nucleus</location>
        <location evidence="4">Nucleolus</location>
    </subcellularLocation>
    <subcellularLocation>
        <location evidence="4">Nucleus</location>
        <location evidence="4">Nucleoplasm</location>
    </subcellularLocation>
</comment>
<dbReference type="InterPro" id="IPR010613">
    <property type="entry name" value="PES"/>
</dbReference>
<feature type="compositionally biased region" description="Basic residues" evidence="5">
    <location>
        <begin position="545"/>
        <end position="557"/>
    </location>
</feature>
<accession>A0A4P9ZND1</accession>
<evidence type="ECO:0000256" key="4">
    <source>
        <dbReference type="HAMAP-Rule" id="MF_03028"/>
    </source>
</evidence>
<dbReference type="Gene3D" id="3.40.50.10190">
    <property type="entry name" value="BRCT domain"/>
    <property type="match status" value="1"/>
</dbReference>
<evidence type="ECO:0000256" key="2">
    <source>
        <dbReference type="ARBA" id="ARBA00022552"/>
    </source>
</evidence>
<keyword evidence="1 4" id="KW-0690">Ribosome biogenesis</keyword>
<dbReference type="PROSITE" id="PS50172">
    <property type="entry name" value="BRCT"/>
    <property type="match status" value="1"/>
</dbReference>
<dbReference type="PANTHER" id="PTHR12221">
    <property type="entry name" value="PESCADILLO - RELATED"/>
    <property type="match status" value="1"/>
</dbReference>
<dbReference type="Proteomes" id="UP000268162">
    <property type="component" value="Unassembled WGS sequence"/>
</dbReference>
<dbReference type="SUPFAM" id="SSF52113">
    <property type="entry name" value="BRCT domain"/>
    <property type="match status" value="1"/>
</dbReference>
<keyword evidence="3 4" id="KW-0539">Nucleus</keyword>
<dbReference type="GO" id="GO:0000466">
    <property type="term" value="P:maturation of 5.8S rRNA from tricistronic rRNA transcript (SSU-rRNA, 5.8S rRNA, LSU-rRNA)"/>
    <property type="evidence" value="ECO:0007669"/>
    <property type="project" value="UniProtKB-UniRule"/>
</dbReference>
<keyword evidence="2 4" id="KW-0698">rRNA processing</keyword>
<dbReference type="InterPro" id="IPR036420">
    <property type="entry name" value="BRCT_dom_sf"/>
</dbReference>
<evidence type="ECO:0000256" key="3">
    <source>
        <dbReference type="ARBA" id="ARBA00023242"/>
    </source>
</evidence>
<evidence type="ECO:0000313" key="8">
    <source>
        <dbReference type="Proteomes" id="UP000268162"/>
    </source>
</evidence>
<comment type="similarity">
    <text evidence="4">Belongs to the pescadillo family.</text>
</comment>
<gene>
    <name evidence="4" type="primary">NOP7</name>
    <name evidence="7" type="ORF">BJ085DRAFT_14558</name>
</gene>
<proteinExistence type="inferred from homology"/>
<dbReference type="GO" id="GO:0000463">
    <property type="term" value="P:maturation of LSU-rRNA from tricistronic rRNA transcript (SSU-rRNA, 5.8S rRNA, LSU-rRNA)"/>
    <property type="evidence" value="ECO:0007669"/>
    <property type="project" value="UniProtKB-UniRule"/>
</dbReference>
<feature type="domain" description="BRCT" evidence="6">
    <location>
        <begin position="319"/>
        <end position="412"/>
    </location>
</feature>
<name>A0A4P9ZND1_9FUNG</name>
<evidence type="ECO:0000259" key="6">
    <source>
        <dbReference type="PROSITE" id="PS50172"/>
    </source>
</evidence>
<feature type="compositionally biased region" description="Basic and acidic residues" evidence="5">
    <location>
        <begin position="517"/>
        <end position="544"/>
    </location>
</feature>
<dbReference type="EMBL" id="ML003112">
    <property type="protein sequence ID" value="RKP34675.1"/>
    <property type="molecule type" value="Genomic_DNA"/>
</dbReference>
<dbReference type="InterPro" id="IPR001357">
    <property type="entry name" value="BRCT_dom"/>
</dbReference>
<dbReference type="Pfam" id="PF06732">
    <property type="entry name" value="Pescadillo_N"/>
    <property type="match status" value="1"/>
</dbReference>